<comment type="caution">
    <text evidence="5">The sequence shown here is derived from an EMBL/GenBank/DDBJ whole genome shotgun (WGS) entry which is preliminary data.</text>
</comment>
<evidence type="ECO:0000313" key="5">
    <source>
        <dbReference type="EMBL" id="KLU05880.1"/>
    </source>
</evidence>
<dbReference type="PATRIC" id="fig|595434.4.peg.2396"/>
<dbReference type="Pfam" id="PF01420">
    <property type="entry name" value="Methylase_S"/>
    <property type="match status" value="2"/>
</dbReference>
<dbReference type="EMBL" id="LECT01000017">
    <property type="protein sequence ID" value="KLU05880.1"/>
    <property type="molecule type" value="Genomic_DNA"/>
</dbReference>
<dbReference type="RefSeq" id="WP_047814123.1">
    <property type="nucleotide sequence ID" value="NZ_LECT01000017.1"/>
</dbReference>
<dbReference type="CDD" id="cd17249">
    <property type="entry name" value="RMtype1_S_EcoR124I-TRD2-CR2_like"/>
    <property type="match status" value="1"/>
</dbReference>
<dbReference type="OrthoDB" id="9811611at2"/>
<organism evidence="5 6">
    <name type="scientific">Rhodopirellula islandica</name>
    <dbReference type="NCBI Taxonomy" id="595434"/>
    <lineage>
        <taxon>Bacteria</taxon>
        <taxon>Pseudomonadati</taxon>
        <taxon>Planctomycetota</taxon>
        <taxon>Planctomycetia</taxon>
        <taxon>Pirellulales</taxon>
        <taxon>Pirellulaceae</taxon>
        <taxon>Rhodopirellula</taxon>
    </lineage>
</organism>
<dbReference type="SUPFAM" id="SSF116734">
    <property type="entry name" value="DNA methylase specificity domain"/>
    <property type="match status" value="2"/>
</dbReference>
<protein>
    <submittedName>
        <fullName evidence="5">Type I restriction-modification system, specificity subunit S</fullName>
        <ecNumber evidence="5">3.1.21.3</ecNumber>
    </submittedName>
</protein>
<gene>
    <name evidence="5" type="ORF">RISK_002512</name>
</gene>
<reference evidence="5" key="1">
    <citation type="submission" date="2015-05" db="EMBL/GenBank/DDBJ databases">
        <title>Permanent draft genome of Rhodopirellula islandicus K833.</title>
        <authorList>
            <person name="Kizina J."/>
            <person name="Richter M."/>
            <person name="Glockner F.O."/>
            <person name="Harder J."/>
        </authorList>
    </citation>
    <scope>NUCLEOTIDE SEQUENCE [LARGE SCALE GENOMIC DNA]</scope>
    <source>
        <strain evidence="5">K833</strain>
    </source>
</reference>
<evidence type="ECO:0000313" key="6">
    <source>
        <dbReference type="Proteomes" id="UP000036367"/>
    </source>
</evidence>
<sequence length="394" mass="43730">MTITKVPLDDIVTISGGGTPSKAKPEYFTGKIPWVSPKDMKFWDIVDSQDHITEEAIKNSTAKLIAPGAILVVIRSGVLKHSFPIGINKVPVAINQDLKALTCSDQVDATYLARFLQSNARNLLTNVRGTTADNIPTESLRQIQVPLPPLSEQKRIAEILDRAEALRAKRRAALALLDELTQSIFLDMFGDPIHNEKGWQCATLAEIAQFENGDRSSNYPSGDDIKTEGVLFLSTKNIVDRQLELRDAVFITHEKFKSLSRGKLKPMDLIITLRGTLGSCCLFDSDYDTGFINAQMMIIRPRESALPRFLHAMLTTKQAKDQFKRIGHGGAVPQLTATQLSKLVFALPPVDLQKAFCERLHSSEELIAKHETSLGELDQLFASLQHRAFRGELS</sequence>
<dbReference type="InterPro" id="IPR044946">
    <property type="entry name" value="Restrct_endonuc_typeI_TRD_sf"/>
</dbReference>
<dbReference type="Gene3D" id="3.90.220.20">
    <property type="entry name" value="DNA methylase specificity domains"/>
    <property type="match status" value="2"/>
</dbReference>
<comment type="similarity">
    <text evidence="1">Belongs to the type-I restriction system S methylase family.</text>
</comment>
<dbReference type="STRING" id="595434.RISK_002512"/>
<keyword evidence="2" id="KW-0680">Restriction system</keyword>
<dbReference type="PANTHER" id="PTHR30408:SF12">
    <property type="entry name" value="TYPE I RESTRICTION ENZYME MJAVIII SPECIFICITY SUBUNIT"/>
    <property type="match status" value="1"/>
</dbReference>
<dbReference type="GO" id="GO:0009035">
    <property type="term" value="F:type I site-specific deoxyribonuclease activity"/>
    <property type="evidence" value="ECO:0007669"/>
    <property type="project" value="UniProtKB-EC"/>
</dbReference>
<evidence type="ECO:0000256" key="2">
    <source>
        <dbReference type="ARBA" id="ARBA00022747"/>
    </source>
</evidence>
<accession>A0A0J1BH77</accession>
<feature type="domain" description="Type I restriction modification DNA specificity" evidence="4">
    <location>
        <begin position="5"/>
        <end position="166"/>
    </location>
</feature>
<evidence type="ECO:0000256" key="3">
    <source>
        <dbReference type="ARBA" id="ARBA00023125"/>
    </source>
</evidence>
<dbReference type="GO" id="GO:0003677">
    <property type="term" value="F:DNA binding"/>
    <property type="evidence" value="ECO:0007669"/>
    <property type="project" value="UniProtKB-KW"/>
</dbReference>
<dbReference type="AlphaFoldDB" id="A0A0J1BH77"/>
<proteinExistence type="inferred from homology"/>
<evidence type="ECO:0000259" key="4">
    <source>
        <dbReference type="Pfam" id="PF01420"/>
    </source>
</evidence>
<keyword evidence="6" id="KW-1185">Reference proteome</keyword>
<dbReference type="Proteomes" id="UP000036367">
    <property type="component" value="Unassembled WGS sequence"/>
</dbReference>
<keyword evidence="5" id="KW-0378">Hydrolase</keyword>
<dbReference type="InterPro" id="IPR000055">
    <property type="entry name" value="Restrct_endonuc_typeI_TRD"/>
</dbReference>
<evidence type="ECO:0000256" key="1">
    <source>
        <dbReference type="ARBA" id="ARBA00010923"/>
    </source>
</evidence>
<dbReference type="GO" id="GO:0009307">
    <property type="term" value="P:DNA restriction-modification system"/>
    <property type="evidence" value="ECO:0007669"/>
    <property type="project" value="UniProtKB-KW"/>
</dbReference>
<dbReference type="InterPro" id="IPR052021">
    <property type="entry name" value="Type-I_RS_S_subunit"/>
</dbReference>
<name>A0A0J1BH77_RHOIS</name>
<keyword evidence="3" id="KW-0238">DNA-binding</keyword>
<feature type="domain" description="Type I restriction modification DNA specificity" evidence="4">
    <location>
        <begin position="197"/>
        <end position="374"/>
    </location>
</feature>
<dbReference type="PANTHER" id="PTHR30408">
    <property type="entry name" value="TYPE-1 RESTRICTION ENZYME ECOKI SPECIFICITY PROTEIN"/>
    <property type="match status" value="1"/>
</dbReference>
<dbReference type="EC" id="3.1.21.3" evidence="5"/>